<comment type="subcellular location">
    <subcellularLocation>
        <location evidence="1">Cell membrane</location>
        <topology evidence="1">Multi-pass membrane protein</topology>
    </subcellularLocation>
</comment>
<dbReference type="SUPFAM" id="SSF90123">
    <property type="entry name" value="ABC transporter transmembrane region"/>
    <property type="match status" value="1"/>
</dbReference>
<dbReference type="InterPro" id="IPR036640">
    <property type="entry name" value="ABC1_TM_sf"/>
</dbReference>
<dbReference type="EMBL" id="VHSG01000016">
    <property type="protein sequence ID" value="TQV74492.1"/>
    <property type="molecule type" value="Genomic_DNA"/>
</dbReference>
<evidence type="ECO:0000256" key="4">
    <source>
        <dbReference type="ARBA" id="ARBA00023136"/>
    </source>
</evidence>
<keyword evidence="2 5" id="KW-0812">Transmembrane</keyword>
<dbReference type="AlphaFoldDB" id="A0A545TBA1"/>
<dbReference type="Proteomes" id="UP000319732">
    <property type="component" value="Unassembled WGS sequence"/>
</dbReference>
<gene>
    <name evidence="7" type="ORF">FKG94_15860</name>
</gene>
<protein>
    <recommendedName>
        <fullName evidence="6">ABC transmembrane type-1 domain-containing protein</fullName>
    </recommendedName>
</protein>
<evidence type="ECO:0000256" key="5">
    <source>
        <dbReference type="SAM" id="Phobius"/>
    </source>
</evidence>
<feature type="transmembrane region" description="Helical" evidence="5">
    <location>
        <begin position="213"/>
        <end position="233"/>
    </location>
</feature>
<comment type="caution">
    <text evidence="7">The sequence shown here is derived from an EMBL/GenBank/DDBJ whole genome shotgun (WGS) entry which is preliminary data.</text>
</comment>
<keyword evidence="4 5" id="KW-0472">Membrane</keyword>
<accession>A0A545TBA1</accession>
<evidence type="ECO:0000313" key="7">
    <source>
        <dbReference type="EMBL" id="TQV74492.1"/>
    </source>
</evidence>
<evidence type="ECO:0000259" key="6">
    <source>
        <dbReference type="PROSITE" id="PS50929"/>
    </source>
</evidence>
<dbReference type="Pfam" id="PF13748">
    <property type="entry name" value="ABC_membrane_3"/>
    <property type="match status" value="1"/>
</dbReference>
<name>A0A545TBA1_9GAMM</name>
<dbReference type="GO" id="GO:0005524">
    <property type="term" value="F:ATP binding"/>
    <property type="evidence" value="ECO:0007669"/>
    <property type="project" value="InterPro"/>
</dbReference>
<evidence type="ECO:0000256" key="2">
    <source>
        <dbReference type="ARBA" id="ARBA00022692"/>
    </source>
</evidence>
<evidence type="ECO:0000256" key="1">
    <source>
        <dbReference type="ARBA" id="ARBA00004651"/>
    </source>
</evidence>
<evidence type="ECO:0000256" key="3">
    <source>
        <dbReference type="ARBA" id="ARBA00022989"/>
    </source>
</evidence>
<dbReference type="OrthoDB" id="8443255at2"/>
<feature type="transmembrane region" description="Helical" evidence="5">
    <location>
        <begin position="21"/>
        <end position="45"/>
    </location>
</feature>
<dbReference type="GO" id="GO:0005886">
    <property type="term" value="C:plasma membrane"/>
    <property type="evidence" value="ECO:0007669"/>
    <property type="project" value="UniProtKB-SubCell"/>
</dbReference>
<dbReference type="PROSITE" id="PS50929">
    <property type="entry name" value="ABC_TM1F"/>
    <property type="match status" value="1"/>
</dbReference>
<dbReference type="RefSeq" id="WP_142905313.1">
    <property type="nucleotide sequence ID" value="NZ_ML660096.1"/>
</dbReference>
<dbReference type="InterPro" id="IPR011527">
    <property type="entry name" value="ABC1_TM_dom"/>
</dbReference>
<sequence length="292" mass="32715">MAFSGALRLSEILRKFRWSISITWLLVLLENMLLALVPLLIGLAIDGLLADRLEELWLVAGALAVLTLVGVMRRVYDTRIYSAIRIAVCATLDRRHRRQPVSTRNARLAMVRELVDFLEEELPEILTAVVQILVALVVLSLFSIHLGAAAMAFTVGIVATYGFFQRRFFRLNAALNGQVERQVDILSRPGATGLRQHLRALKSCEVRLSDAEAFVYGLIFLLAIGFIVYNLWFSAQLPTITTGKIFAIISYSWEYIEAAIVLPIALQQWARLHEITERINRREPAAGGAVSQ</sequence>
<keyword evidence="8" id="KW-1185">Reference proteome</keyword>
<feature type="transmembrane region" description="Helical" evidence="5">
    <location>
        <begin position="57"/>
        <end position="76"/>
    </location>
</feature>
<proteinExistence type="predicted"/>
<evidence type="ECO:0000313" key="8">
    <source>
        <dbReference type="Proteomes" id="UP000319732"/>
    </source>
</evidence>
<organism evidence="7 8">
    <name type="scientific">Exilibacterium tricleocarpae</name>
    <dbReference type="NCBI Taxonomy" id="2591008"/>
    <lineage>
        <taxon>Bacteria</taxon>
        <taxon>Pseudomonadati</taxon>
        <taxon>Pseudomonadota</taxon>
        <taxon>Gammaproteobacteria</taxon>
        <taxon>Cellvibrionales</taxon>
        <taxon>Cellvibrionaceae</taxon>
        <taxon>Exilibacterium</taxon>
    </lineage>
</organism>
<dbReference type="Gene3D" id="1.20.1560.10">
    <property type="entry name" value="ABC transporter type 1, transmembrane domain"/>
    <property type="match status" value="1"/>
</dbReference>
<feature type="domain" description="ABC transmembrane type-1" evidence="6">
    <location>
        <begin position="25"/>
        <end position="187"/>
    </location>
</feature>
<dbReference type="GO" id="GO:0140359">
    <property type="term" value="F:ABC-type transporter activity"/>
    <property type="evidence" value="ECO:0007669"/>
    <property type="project" value="InterPro"/>
</dbReference>
<keyword evidence="3 5" id="KW-1133">Transmembrane helix</keyword>
<reference evidence="7 8" key="1">
    <citation type="submission" date="2019-06" db="EMBL/GenBank/DDBJ databases">
        <title>Whole genome sequence for Cellvibrionaceae sp. R142.</title>
        <authorList>
            <person name="Wang G."/>
        </authorList>
    </citation>
    <scope>NUCLEOTIDE SEQUENCE [LARGE SCALE GENOMIC DNA]</scope>
    <source>
        <strain evidence="7 8">R142</strain>
    </source>
</reference>